<dbReference type="InterPro" id="IPR036259">
    <property type="entry name" value="MFS_trans_sf"/>
</dbReference>
<comment type="subcellular location">
    <subcellularLocation>
        <location evidence="1">Membrane</location>
        <topology evidence="1">Multi-pass membrane protein</topology>
    </subcellularLocation>
</comment>
<accession>A0ABR1B1N9</accession>
<comment type="caution">
    <text evidence="8">The sequence shown here is derived from an EMBL/GenBank/DDBJ whole genome shotgun (WGS) entry which is preliminary data.</text>
</comment>
<proteinExistence type="predicted"/>
<evidence type="ECO:0000256" key="1">
    <source>
        <dbReference type="ARBA" id="ARBA00004141"/>
    </source>
</evidence>
<organism evidence="8 9">
    <name type="scientific">Polyplax serrata</name>
    <name type="common">Common mouse louse</name>
    <dbReference type="NCBI Taxonomy" id="468196"/>
    <lineage>
        <taxon>Eukaryota</taxon>
        <taxon>Metazoa</taxon>
        <taxon>Ecdysozoa</taxon>
        <taxon>Arthropoda</taxon>
        <taxon>Hexapoda</taxon>
        <taxon>Insecta</taxon>
        <taxon>Pterygota</taxon>
        <taxon>Neoptera</taxon>
        <taxon>Paraneoptera</taxon>
        <taxon>Psocodea</taxon>
        <taxon>Troctomorpha</taxon>
        <taxon>Phthiraptera</taxon>
        <taxon>Anoplura</taxon>
        <taxon>Polyplacidae</taxon>
        <taxon>Polyplax</taxon>
    </lineage>
</organism>
<evidence type="ECO:0000256" key="6">
    <source>
        <dbReference type="SAM" id="Phobius"/>
    </source>
</evidence>
<keyword evidence="3 6" id="KW-1133">Transmembrane helix</keyword>
<keyword evidence="4 6" id="KW-0472">Membrane</keyword>
<evidence type="ECO:0000256" key="3">
    <source>
        <dbReference type="ARBA" id="ARBA00022989"/>
    </source>
</evidence>
<dbReference type="Gene3D" id="1.20.1250.20">
    <property type="entry name" value="MFS general substrate transporter like domains"/>
    <property type="match status" value="1"/>
</dbReference>
<dbReference type="EMBL" id="JAWJWF010000004">
    <property type="protein sequence ID" value="KAK6633429.1"/>
    <property type="molecule type" value="Genomic_DNA"/>
</dbReference>
<evidence type="ECO:0000256" key="5">
    <source>
        <dbReference type="SAM" id="MobiDB-lite"/>
    </source>
</evidence>
<dbReference type="PROSITE" id="PS50850">
    <property type="entry name" value="MFS"/>
    <property type="match status" value="1"/>
</dbReference>
<dbReference type="PANTHER" id="PTHR48021:SF68">
    <property type="entry name" value="MAJOR FACILITATOR SUPERFAMILY (MFS) PROFILE DOMAIN-CONTAINING PROTEIN"/>
    <property type="match status" value="1"/>
</dbReference>
<keyword evidence="9" id="KW-1185">Reference proteome</keyword>
<dbReference type="SUPFAM" id="SSF103473">
    <property type="entry name" value="MFS general substrate transporter"/>
    <property type="match status" value="1"/>
</dbReference>
<evidence type="ECO:0000256" key="2">
    <source>
        <dbReference type="ARBA" id="ARBA00022692"/>
    </source>
</evidence>
<dbReference type="Pfam" id="PF00083">
    <property type="entry name" value="Sugar_tr"/>
    <property type="match status" value="1"/>
</dbReference>
<feature type="transmembrane region" description="Helical" evidence="6">
    <location>
        <begin position="157"/>
        <end position="177"/>
    </location>
</feature>
<dbReference type="PANTHER" id="PTHR48021">
    <property type="match status" value="1"/>
</dbReference>
<keyword evidence="2 6" id="KW-0812">Transmembrane</keyword>
<sequence length="546" mass="60169">MEEKISLEKMDDEKGEETQPLNVAGTKNMKEIIVPKVYNETVKTATANKRKERLLPVVRQYLAGGTLALSQLVCGMAAGFSAVLLPQLQAENSDIVITEEEGSWIASLLALPLMIGCLFSGSLLNRLGRKSCVYISSAGLGIGWFITALAPNVPALYAGRFITGFCISLSTPPVQVYLAETSQPEHRGILLSSSPLAVSSGVMISHLLGTFLSWRVAAWLCTLPVVMCIAFLPFFKESPVWLLQKGRDREAEESFKWFRGHSEKVMKEFKALKNSERTSRKENETLSSKLKNVLKPTFMKPLLILMFFFFAQQFSGVNAVTFYSVHILKKVLTNVNEYFSTLLIDVIRTITSIVAVVLLKSYGKKQITIISSVGTSISLFLLSLYLACVSDDSGDPLSSPPSNHSSPLSNFSNETTTPDQLPSDSVYSEIIGYFPLIFLILYVCFVTLGLVPLPWVISGELFSKDMRGIGAGVTSSFGFLCFFIVVKSTPQLFEGLKDYGTFCLFGVVALVGSIVLFLFLPETKDKTLLEIEAFFDKKKRTANALP</sequence>
<feature type="transmembrane region" description="Helical" evidence="6">
    <location>
        <begin position="430"/>
        <end position="457"/>
    </location>
</feature>
<dbReference type="InterPro" id="IPR005828">
    <property type="entry name" value="MFS_sugar_transport-like"/>
</dbReference>
<dbReference type="InterPro" id="IPR020846">
    <property type="entry name" value="MFS_dom"/>
</dbReference>
<feature type="transmembrane region" description="Helical" evidence="6">
    <location>
        <begin position="469"/>
        <end position="487"/>
    </location>
</feature>
<feature type="transmembrane region" description="Helical" evidence="6">
    <location>
        <begin position="131"/>
        <end position="151"/>
    </location>
</feature>
<feature type="transmembrane region" description="Helical" evidence="6">
    <location>
        <begin position="104"/>
        <end position="124"/>
    </location>
</feature>
<feature type="compositionally biased region" description="Low complexity" evidence="5">
    <location>
        <begin position="397"/>
        <end position="413"/>
    </location>
</feature>
<evidence type="ECO:0000259" key="7">
    <source>
        <dbReference type="PROSITE" id="PS50850"/>
    </source>
</evidence>
<protein>
    <recommendedName>
        <fullName evidence="7">Major facilitator superfamily (MFS) profile domain-containing protein</fullName>
    </recommendedName>
</protein>
<feature type="transmembrane region" description="Helical" evidence="6">
    <location>
        <begin position="189"/>
        <end position="208"/>
    </location>
</feature>
<feature type="transmembrane region" description="Helical" evidence="6">
    <location>
        <begin position="214"/>
        <end position="235"/>
    </location>
</feature>
<dbReference type="InterPro" id="IPR003663">
    <property type="entry name" value="Sugar/inositol_transpt"/>
</dbReference>
<evidence type="ECO:0000313" key="9">
    <source>
        <dbReference type="Proteomes" id="UP001359485"/>
    </source>
</evidence>
<feature type="transmembrane region" description="Helical" evidence="6">
    <location>
        <begin position="366"/>
        <end position="387"/>
    </location>
</feature>
<dbReference type="Proteomes" id="UP001359485">
    <property type="component" value="Unassembled WGS sequence"/>
</dbReference>
<feature type="domain" description="Major facilitator superfamily (MFS) profile" evidence="7">
    <location>
        <begin position="63"/>
        <end position="524"/>
    </location>
</feature>
<feature type="region of interest" description="Disordered" evidence="5">
    <location>
        <begin position="397"/>
        <end position="420"/>
    </location>
</feature>
<evidence type="ECO:0000313" key="8">
    <source>
        <dbReference type="EMBL" id="KAK6633429.1"/>
    </source>
</evidence>
<feature type="transmembrane region" description="Helical" evidence="6">
    <location>
        <begin position="302"/>
        <end position="326"/>
    </location>
</feature>
<dbReference type="InterPro" id="IPR050549">
    <property type="entry name" value="MFS_Trehalose_Transporter"/>
</dbReference>
<reference evidence="8 9" key="1">
    <citation type="submission" date="2023-09" db="EMBL/GenBank/DDBJ databases">
        <title>Genomes of two closely related lineages of the louse Polyplax serrata with different host specificities.</title>
        <authorList>
            <person name="Martinu J."/>
            <person name="Tarabai H."/>
            <person name="Stefka J."/>
            <person name="Hypsa V."/>
        </authorList>
    </citation>
    <scope>NUCLEOTIDE SEQUENCE [LARGE SCALE GENOMIC DNA]</scope>
    <source>
        <strain evidence="8">98ZLc_SE</strain>
    </source>
</reference>
<feature type="transmembrane region" description="Helical" evidence="6">
    <location>
        <begin position="61"/>
        <end position="84"/>
    </location>
</feature>
<feature type="transmembrane region" description="Helical" evidence="6">
    <location>
        <begin position="338"/>
        <end position="359"/>
    </location>
</feature>
<name>A0ABR1B1N9_POLSC</name>
<gene>
    <name evidence="8" type="ORF">RUM44_004032</name>
</gene>
<evidence type="ECO:0000256" key="4">
    <source>
        <dbReference type="ARBA" id="ARBA00023136"/>
    </source>
</evidence>
<dbReference type="PRINTS" id="PR00171">
    <property type="entry name" value="SUGRTRNSPORT"/>
</dbReference>
<feature type="transmembrane region" description="Helical" evidence="6">
    <location>
        <begin position="499"/>
        <end position="520"/>
    </location>
</feature>